<dbReference type="GO" id="GO:0071014">
    <property type="term" value="C:post-mRNA release spliceosomal complex"/>
    <property type="evidence" value="ECO:0007669"/>
    <property type="project" value="TreeGrafter"/>
</dbReference>
<evidence type="ECO:0000256" key="7">
    <source>
        <dbReference type="RuleBase" id="RU367148"/>
    </source>
</evidence>
<sequence>MLYFMFTLKLFLFWLMFVGILVHFCYENTKLTFYFMASTSAESSKQDERLKRLRELHLKRNEARKLNHGEVVEEDKRNKEPVNIEAKRKRLEWEEQEAERKRQCKAKGQDYDRMKVLDIQADEAERDFHKRKKAQPITGFSTYEEMTARQNTRLTKAFKPDMKEYAEKKEKMGDSFYADVNTLGLEEMHKDTEDGIDRMVNDLEKQIEKRSKYTRRRTHDEDADIDYINTRNAKFNQKLERFYGKYTTEIKQNLERGTAL</sequence>
<reference evidence="9" key="1">
    <citation type="submission" date="2020-06" db="EMBL/GenBank/DDBJ databases">
        <title>Draft genome of Bugula neritina, a colonial animal packing powerful symbionts and potential medicines.</title>
        <authorList>
            <person name="Rayko M."/>
        </authorList>
    </citation>
    <scope>NUCLEOTIDE SEQUENCE [LARGE SCALE GENOMIC DNA]</scope>
    <source>
        <strain evidence="9">Kwan_BN1</strain>
    </source>
</reference>
<comment type="similarity">
    <text evidence="2 7">Belongs to the SYF2 family.</text>
</comment>
<evidence type="ECO:0000313" key="9">
    <source>
        <dbReference type="EMBL" id="KAF6019072.1"/>
    </source>
</evidence>
<evidence type="ECO:0000256" key="3">
    <source>
        <dbReference type="ARBA" id="ARBA00022664"/>
    </source>
</evidence>
<dbReference type="Pfam" id="PF08231">
    <property type="entry name" value="SYF2"/>
    <property type="match status" value="1"/>
</dbReference>
<evidence type="ECO:0000256" key="6">
    <source>
        <dbReference type="ARBA" id="ARBA00023242"/>
    </source>
</evidence>
<dbReference type="OrthoDB" id="199717at2759"/>
<dbReference type="PANTHER" id="PTHR13264:SF5">
    <property type="entry name" value="PRE-MRNA-SPLICING FACTOR SYF2"/>
    <property type="match status" value="1"/>
</dbReference>
<gene>
    <name evidence="9" type="ORF">EB796_022627</name>
</gene>
<protein>
    <recommendedName>
        <fullName evidence="7">Pre-mRNA-splicing factor SYF2</fullName>
    </recommendedName>
</protein>
<dbReference type="Proteomes" id="UP000593567">
    <property type="component" value="Unassembled WGS sequence"/>
</dbReference>
<evidence type="ECO:0000256" key="1">
    <source>
        <dbReference type="ARBA" id="ARBA00004123"/>
    </source>
</evidence>
<evidence type="ECO:0000256" key="2">
    <source>
        <dbReference type="ARBA" id="ARBA00010028"/>
    </source>
</evidence>
<accession>A0A7J7IYT4</accession>
<dbReference type="GO" id="GO:0000398">
    <property type="term" value="P:mRNA splicing, via spliceosome"/>
    <property type="evidence" value="ECO:0007669"/>
    <property type="project" value="UniProtKB-UniRule"/>
</dbReference>
<dbReference type="GO" id="GO:0000974">
    <property type="term" value="C:Prp19 complex"/>
    <property type="evidence" value="ECO:0007669"/>
    <property type="project" value="TreeGrafter"/>
</dbReference>
<evidence type="ECO:0000256" key="4">
    <source>
        <dbReference type="ARBA" id="ARBA00022728"/>
    </source>
</evidence>
<keyword evidence="8" id="KW-0472">Membrane</keyword>
<keyword evidence="5 7" id="KW-0508">mRNA splicing</keyword>
<evidence type="ECO:0000313" key="10">
    <source>
        <dbReference type="Proteomes" id="UP000593567"/>
    </source>
</evidence>
<keyword evidence="3 7" id="KW-0507">mRNA processing</keyword>
<keyword evidence="4 7" id="KW-0747">Spliceosome</keyword>
<keyword evidence="8" id="KW-0812">Transmembrane</keyword>
<proteinExistence type="inferred from homology"/>
<dbReference type="InterPro" id="IPR013260">
    <property type="entry name" value="mRNA_splic_SYF2"/>
</dbReference>
<comment type="subunit">
    <text evidence="7">May be part of a spliceosome complex.</text>
</comment>
<keyword evidence="8" id="KW-1133">Transmembrane helix</keyword>
<evidence type="ECO:0000256" key="8">
    <source>
        <dbReference type="SAM" id="Phobius"/>
    </source>
</evidence>
<name>A0A7J7IYT4_BUGNE</name>
<keyword evidence="10" id="KW-1185">Reference proteome</keyword>
<dbReference type="GO" id="GO:0071013">
    <property type="term" value="C:catalytic step 2 spliceosome"/>
    <property type="evidence" value="ECO:0007669"/>
    <property type="project" value="TreeGrafter"/>
</dbReference>
<evidence type="ECO:0000256" key="5">
    <source>
        <dbReference type="ARBA" id="ARBA00023187"/>
    </source>
</evidence>
<comment type="subcellular location">
    <subcellularLocation>
        <location evidence="1 7">Nucleus</location>
    </subcellularLocation>
</comment>
<keyword evidence="6 7" id="KW-0539">Nucleus</keyword>
<dbReference type="PANTHER" id="PTHR13264">
    <property type="entry name" value="GCIP-INTERACTING PROTEIN P29"/>
    <property type="match status" value="1"/>
</dbReference>
<feature type="transmembrane region" description="Helical" evidence="8">
    <location>
        <begin position="6"/>
        <end position="26"/>
    </location>
</feature>
<comment type="function">
    <text evidence="7">Involved in pre-mRNA splicing.</text>
</comment>
<dbReference type="EMBL" id="VXIV02003256">
    <property type="protein sequence ID" value="KAF6019072.1"/>
    <property type="molecule type" value="Genomic_DNA"/>
</dbReference>
<comment type="caution">
    <text evidence="9">The sequence shown here is derived from an EMBL/GenBank/DDBJ whole genome shotgun (WGS) entry which is preliminary data.</text>
</comment>
<organism evidence="9 10">
    <name type="scientific">Bugula neritina</name>
    <name type="common">Brown bryozoan</name>
    <name type="synonym">Sertularia neritina</name>
    <dbReference type="NCBI Taxonomy" id="10212"/>
    <lineage>
        <taxon>Eukaryota</taxon>
        <taxon>Metazoa</taxon>
        <taxon>Spiralia</taxon>
        <taxon>Lophotrochozoa</taxon>
        <taxon>Bryozoa</taxon>
        <taxon>Gymnolaemata</taxon>
        <taxon>Cheilostomatida</taxon>
        <taxon>Flustrina</taxon>
        <taxon>Buguloidea</taxon>
        <taxon>Bugulidae</taxon>
        <taxon>Bugula</taxon>
    </lineage>
</organism>
<dbReference type="AlphaFoldDB" id="A0A7J7IYT4"/>